<organism evidence="7 8">
    <name type="scientific">Ruminiclostridium sufflavum DSM 19573</name>
    <dbReference type="NCBI Taxonomy" id="1121337"/>
    <lineage>
        <taxon>Bacteria</taxon>
        <taxon>Bacillati</taxon>
        <taxon>Bacillota</taxon>
        <taxon>Clostridia</taxon>
        <taxon>Eubacteriales</taxon>
        <taxon>Oscillospiraceae</taxon>
        <taxon>Ruminiclostridium</taxon>
    </lineage>
</organism>
<dbReference type="Proteomes" id="UP000248132">
    <property type="component" value="Unassembled WGS sequence"/>
</dbReference>
<dbReference type="EMBL" id="QKMR01000002">
    <property type="protein sequence ID" value="PYG89932.1"/>
    <property type="molecule type" value="Genomic_DNA"/>
</dbReference>
<dbReference type="PANTHER" id="PTHR43701">
    <property type="entry name" value="MEMBRANE TRANSPORTER PROTEIN MJ0441-RELATED"/>
    <property type="match status" value="1"/>
</dbReference>
<evidence type="ECO:0000256" key="1">
    <source>
        <dbReference type="ARBA" id="ARBA00004141"/>
    </source>
</evidence>
<feature type="transmembrane region" description="Helical" evidence="6">
    <location>
        <begin position="6"/>
        <end position="37"/>
    </location>
</feature>
<gene>
    <name evidence="7" type="ORF">LY28_00532</name>
</gene>
<sequence>MEQFLWLIPLGFMVGTFGTLIGAGGGFILVPVLLLLYPDKSPETITSISLAVVFFNSLSGSIAYAKMKKIDYKSGLLFALATLPGSILGALTTSIIPRNIFNILFGALLIAASIFLMANPENKRTSGNTPSKKRVTRTITDIEGVVHTFSYNPVLGVIISIFVGYLSSVLGIGGGIIHVPVLVHSLNFPVHIATATSHFVLAGMSLSGTIVHLFSGALSKGIIQTIGLSIGVLFGAQLGARLSKRFGGSFIIRGLAIALGIAGIRILMLAIF</sequence>
<evidence type="ECO:0000313" key="7">
    <source>
        <dbReference type="EMBL" id="PYG89932.1"/>
    </source>
</evidence>
<feature type="transmembrane region" description="Helical" evidence="6">
    <location>
        <begin position="76"/>
        <end position="93"/>
    </location>
</feature>
<evidence type="ECO:0000256" key="2">
    <source>
        <dbReference type="ARBA" id="ARBA00009142"/>
    </source>
</evidence>
<evidence type="ECO:0000313" key="8">
    <source>
        <dbReference type="Proteomes" id="UP000248132"/>
    </source>
</evidence>
<feature type="transmembrane region" description="Helical" evidence="6">
    <location>
        <begin position="44"/>
        <end position="64"/>
    </location>
</feature>
<accession>A0A318XTC0</accession>
<evidence type="ECO:0000256" key="5">
    <source>
        <dbReference type="ARBA" id="ARBA00023136"/>
    </source>
</evidence>
<comment type="subcellular location">
    <subcellularLocation>
        <location evidence="6">Cell membrane</location>
        <topology evidence="6">Multi-pass membrane protein</topology>
    </subcellularLocation>
    <subcellularLocation>
        <location evidence="1">Membrane</location>
        <topology evidence="1">Multi-pass membrane protein</topology>
    </subcellularLocation>
</comment>
<name>A0A318XTC0_9FIRM</name>
<evidence type="ECO:0000256" key="3">
    <source>
        <dbReference type="ARBA" id="ARBA00022692"/>
    </source>
</evidence>
<keyword evidence="6" id="KW-1003">Cell membrane</keyword>
<dbReference type="InterPro" id="IPR051598">
    <property type="entry name" value="TSUP/Inactive_protease-like"/>
</dbReference>
<keyword evidence="5 6" id="KW-0472">Membrane</keyword>
<feature type="transmembrane region" description="Helical" evidence="6">
    <location>
        <begin position="154"/>
        <end position="183"/>
    </location>
</feature>
<feature type="transmembrane region" description="Helical" evidence="6">
    <location>
        <begin position="195"/>
        <end position="215"/>
    </location>
</feature>
<dbReference type="GO" id="GO:0005886">
    <property type="term" value="C:plasma membrane"/>
    <property type="evidence" value="ECO:0007669"/>
    <property type="project" value="UniProtKB-SubCell"/>
</dbReference>
<evidence type="ECO:0000256" key="6">
    <source>
        <dbReference type="RuleBase" id="RU363041"/>
    </source>
</evidence>
<feature type="transmembrane region" description="Helical" evidence="6">
    <location>
        <begin position="250"/>
        <end position="271"/>
    </location>
</feature>
<feature type="transmembrane region" description="Helical" evidence="6">
    <location>
        <begin position="221"/>
        <end position="238"/>
    </location>
</feature>
<protein>
    <recommendedName>
        <fullName evidence="6">Probable membrane transporter protein</fullName>
    </recommendedName>
</protein>
<keyword evidence="4 6" id="KW-1133">Transmembrane helix</keyword>
<keyword evidence="3 6" id="KW-0812">Transmembrane</keyword>
<feature type="transmembrane region" description="Helical" evidence="6">
    <location>
        <begin position="100"/>
        <end position="118"/>
    </location>
</feature>
<proteinExistence type="inferred from homology"/>
<dbReference type="InterPro" id="IPR002781">
    <property type="entry name" value="TM_pro_TauE-like"/>
</dbReference>
<comment type="caution">
    <text evidence="7">The sequence shown here is derived from an EMBL/GenBank/DDBJ whole genome shotgun (WGS) entry which is preliminary data.</text>
</comment>
<evidence type="ECO:0000256" key="4">
    <source>
        <dbReference type="ARBA" id="ARBA00022989"/>
    </source>
</evidence>
<comment type="similarity">
    <text evidence="2 6">Belongs to the 4-toluene sulfonate uptake permease (TSUP) (TC 2.A.102) family.</text>
</comment>
<keyword evidence="8" id="KW-1185">Reference proteome</keyword>
<dbReference type="AlphaFoldDB" id="A0A318XTC0"/>
<reference evidence="7 8" key="1">
    <citation type="submission" date="2018-06" db="EMBL/GenBank/DDBJ databases">
        <title>Genomic Encyclopedia of Type Strains, Phase I: the one thousand microbial genomes (KMG-I) project.</title>
        <authorList>
            <person name="Kyrpides N."/>
        </authorList>
    </citation>
    <scope>NUCLEOTIDE SEQUENCE [LARGE SCALE GENOMIC DNA]</scope>
    <source>
        <strain evidence="7 8">DSM 19573</strain>
    </source>
</reference>
<dbReference type="PANTHER" id="PTHR43701:SF2">
    <property type="entry name" value="MEMBRANE TRANSPORTER PROTEIN YJNA-RELATED"/>
    <property type="match status" value="1"/>
</dbReference>
<dbReference type="RefSeq" id="WP_110460608.1">
    <property type="nucleotide sequence ID" value="NZ_QKMR01000002.1"/>
</dbReference>
<dbReference type="OrthoDB" id="9780109at2"/>
<dbReference type="Pfam" id="PF01925">
    <property type="entry name" value="TauE"/>
    <property type="match status" value="1"/>
</dbReference>